<protein>
    <submittedName>
        <fullName evidence="2">Uncharacterized protein</fullName>
    </submittedName>
</protein>
<organism evidence="2 3">
    <name type="scientific">Phyllostomus discolor</name>
    <name type="common">pale spear-nosed bat</name>
    <dbReference type="NCBI Taxonomy" id="89673"/>
    <lineage>
        <taxon>Eukaryota</taxon>
        <taxon>Metazoa</taxon>
        <taxon>Chordata</taxon>
        <taxon>Craniata</taxon>
        <taxon>Vertebrata</taxon>
        <taxon>Euteleostomi</taxon>
        <taxon>Mammalia</taxon>
        <taxon>Eutheria</taxon>
        <taxon>Laurasiatheria</taxon>
        <taxon>Chiroptera</taxon>
        <taxon>Yangochiroptera</taxon>
        <taxon>Phyllostomidae</taxon>
        <taxon>Phyllostominae</taxon>
        <taxon>Phyllostomus</taxon>
    </lineage>
</organism>
<feature type="region of interest" description="Disordered" evidence="1">
    <location>
        <begin position="31"/>
        <end position="50"/>
    </location>
</feature>
<dbReference type="Proteomes" id="UP000664940">
    <property type="component" value="Unassembled WGS sequence"/>
</dbReference>
<evidence type="ECO:0000256" key="1">
    <source>
        <dbReference type="SAM" id="MobiDB-lite"/>
    </source>
</evidence>
<dbReference type="AlphaFoldDB" id="A0A833YMG9"/>
<evidence type="ECO:0000313" key="3">
    <source>
        <dbReference type="Proteomes" id="UP000664940"/>
    </source>
</evidence>
<evidence type="ECO:0000313" key="2">
    <source>
        <dbReference type="EMBL" id="KAF6078435.1"/>
    </source>
</evidence>
<dbReference type="EMBL" id="JABVXQ010000014">
    <property type="protein sequence ID" value="KAF6078435.1"/>
    <property type="molecule type" value="Genomic_DNA"/>
</dbReference>
<comment type="caution">
    <text evidence="2">The sequence shown here is derived from an EMBL/GenBank/DDBJ whole genome shotgun (WGS) entry which is preliminary data.</text>
</comment>
<feature type="compositionally biased region" description="Low complexity" evidence="1">
    <location>
        <begin position="35"/>
        <end position="50"/>
    </location>
</feature>
<reference evidence="2 3" key="1">
    <citation type="journal article" date="2020" name="Nature">
        <title>Six reference-quality genomes reveal evolution of bat adaptations.</title>
        <authorList>
            <person name="Jebb D."/>
            <person name="Huang Z."/>
            <person name="Pippel M."/>
            <person name="Hughes G.M."/>
            <person name="Lavrichenko K."/>
            <person name="Devanna P."/>
            <person name="Winkler S."/>
            <person name="Jermiin L.S."/>
            <person name="Skirmuntt E.C."/>
            <person name="Katzourakis A."/>
            <person name="Burkitt-Gray L."/>
            <person name="Ray D.A."/>
            <person name="Sullivan K.A.M."/>
            <person name="Roscito J.G."/>
            <person name="Kirilenko B.M."/>
            <person name="Davalos L.M."/>
            <person name="Corthals A.P."/>
            <person name="Power M.L."/>
            <person name="Jones G."/>
            <person name="Ransome R.D."/>
            <person name="Dechmann D.K.N."/>
            <person name="Locatelli A.G."/>
            <person name="Puechmaille S.J."/>
            <person name="Fedrigo O."/>
            <person name="Jarvis E.D."/>
            <person name="Hiller M."/>
            <person name="Vernes S.C."/>
            <person name="Myers E.W."/>
            <person name="Teeling E.C."/>
        </authorList>
    </citation>
    <scope>NUCLEOTIDE SEQUENCE [LARGE SCALE GENOMIC DNA]</scope>
    <source>
        <strain evidence="2">Bat1K_MPI-CBG_1</strain>
    </source>
</reference>
<gene>
    <name evidence="2" type="ORF">HJG60_009256</name>
</gene>
<name>A0A833YMG9_9CHIR</name>
<proteinExistence type="predicted"/>
<sequence>MQKVGFSGQAWCEGARPGSWGLGFWGSGPRSSIASVGGSPPSGEGSEQVGFFPLSPGSPKILEAAAPHHSLLPPPCPGNSVWWPSVTQPWKEESSLKWTAWPFDLKRLHGALRTMARRLVAIPGVFWAPAPLHT</sequence>
<accession>A0A833YMG9</accession>